<dbReference type="PANTHER" id="PTHR43065:SF42">
    <property type="entry name" value="TWO-COMPONENT SENSOR PPRA"/>
    <property type="match status" value="1"/>
</dbReference>
<dbReference type="Proteomes" id="UP000252884">
    <property type="component" value="Unassembled WGS sequence"/>
</dbReference>
<keyword evidence="8" id="KW-0808">Transferase</keyword>
<dbReference type="InterPro" id="IPR036890">
    <property type="entry name" value="HATPase_C_sf"/>
</dbReference>
<keyword evidence="3 4" id="KW-0597">Phosphoprotein</keyword>
<evidence type="ECO:0000259" key="6">
    <source>
        <dbReference type="PROSITE" id="PS50109"/>
    </source>
</evidence>
<dbReference type="PANTHER" id="PTHR43065">
    <property type="entry name" value="SENSOR HISTIDINE KINASE"/>
    <property type="match status" value="1"/>
</dbReference>
<dbReference type="Pfam" id="PF00512">
    <property type="entry name" value="HisKA"/>
    <property type="match status" value="1"/>
</dbReference>
<proteinExistence type="predicted"/>
<dbReference type="PRINTS" id="PR00344">
    <property type="entry name" value="BCTRLSENSOR"/>
</dbReference>
<dbReference type="InterPro" id="IPR011006">
    <property type="entry name" value="CheY-like_superfamily"/>
</dbReference>
<dbReference type="Gene3D" id="1.10.287.130">
    <property type="match status" value="1"/>
</dbReference>
<dbReference type="PROSITE" id="PS50110">
    <property type="entry name" value="RESPONSE_REGULATORY"/>
    <property type="match status" value="1"/>
</dbReference>
<dbReference type="SUPFAM" id="SSF52172">
    <property type="entry name" value="CheY-like"/>
    <property type="match status" value="1"/>
</dbReference>
<dbReference type="CDD" id="cd00082">
    <property type="entry name" value="HisKA"/>
    <property type="match status" value="1"/>
</dbReference>
<dbReference type="Gene3D" id="3.30.450.20">
    <property type="entry name" value="PAS domain"/>
    <property type="match status" value="1"/>
</dbReference>
<evidence type="ECO:0000256" key="5">
    <source>
        <dbReference type="SAM" id="Coils"/>
    </source>
</evidence>
<dbReference type="Gene3D" id="3.30.565.10">
    <property type="entry name" value="Histidine kinase-like ATPase, C-terminal domain"/>
    <property type="match status" value="1"/>
</dbReference>
<feature type="domain" description="Response regulatory" evidence="7">
    <location>
        <begin position="581"/>
        <end position="697"/>
    </location>
</feature>
<dbReference type="SMART" id="SM00387">
    <property type="entry name" value="HATPase_c"/>
    <property type="match status" value="1"/>
</dbReference>
<dbReference type="InterPro" id="IPR004358">
    <property type="entry name" value="Sig_transdc_His_kin-like_C"/>
</dbReference>
<dbReference type="InterPro" id="IPR036097">
    <property type="entry name" value="HisK_dim/P_sf"/>
</dbReference>
<dbReference type="InterPro" id="IPR003661">
    <property type="entry name" value="HisK_dim/P_dom"/>
</dbReference>
<reference evidence="8 9" key="1">
    <citation type="submission" date="2018-07" db="EMBL/GenBank/DDBJ databases">
        <title>Genomic Encyclopedia of Type Strains, Phase IV (KMG-IV): sequencing the most valuable type-strain genomes for metagenomic binning, comparative biology and taxonomic classification.</title>
        <authorList>
            <person name="Goeker M."/>
        </authorList>
    </citation>
    <scope>NUCLEOTIDE SEQUENCE [LARGE SCALE GENOMIC DNA]</scope>
    <source>
        <strain evidence="8 9">DSM 21634</strain>
    </source>
</reference>
<keyword evidence="5" id="KW-0175">Coiled coil</keyword>
<dbReference type="RefSeq" id="WP_114472416.1">
    <property type="nucleotide sequence ID" value="NZ_QPJK01000016.1"/>
</dbReference>
<accession>A0A368XAU2</accession>
<dbReference type="EC" id="2.7.13.3" evidence="2"/>
<dbReference type="Gene3D" id="3.40.50.2300">
    <property type="match status" value="1"/>
</dbReference>
<evidence type="ECO:0000256" key="4">
    <source>
        <dbReference type="PROSITE-ProRule" id="PRU00169"/>
    </source>
</evidence>
<dbReference type="Pfam" id="PF00072">
    <property type="entry name" value="Response_reg"/>
    <property type="match status" value="1"/>
</dbReference>
<dbReference type="PROSITE" id="PS50109">
    <property type="entry name" value="HIS_KIN"/>
    <property type="match status" value="1"/>
</dbReference>
<dbReference type="CDD" id="cd12915">
    <property type="entry name" value="PDC2_DGC_like"/>
    <property type="match status" value="1"/>
</dbReference>
<evidence type="ECO:0000313" key="9">
    <source>
        <dbReference type="Proteomes" id="UP000252884"/>
    </source>
</evidence>
<dbReference type="InterPro" id="IPR001789">
    <property type="entry name" value="Sig_transdc_resp-reg_receiver"/>
</dbReference>
<dbReference type="SMART" id="SM00448">
    <property type="entry name" value="REC"/>
    <property type="match status" value="1"/>
</dbReference>
<dbReference type="AlphaFoldDB" id="A0A368XAU2"/>
<dbReference type="OrthoDB" id="5389366at2"/>
<dbReference type="GO" id="GO:0000155">
    <property type="term" value="F:phosphorelay sensor kinase activity"/>
    <property type="evidence" value="ECO:0007669"/>
    <property type="project" value="InterPro"/>
</dbReference>
<dbReference type="SUPFAM" id="SSF55874">
    <property type="entry name" value="ATPase domain of HSP90 chaperone/DNA topoisomerase II/histidine kinase"/>
    <property type="match status" value="1"/>
</dbReference>
<feature type="modified residue" description="4-aspartylphosphate" evidence="4">
    <location>
        <position position="632"/>
    </location>
</feature>
<dbReference type="Pfam" id="PF02518">
    <property type="entry name" value="HATPase_c"/>
    <property type="match status" value="1"/>
</dbReference>
<sequence length="711" mass="74498">MKPAARLRSGIVAGGLVLVAAFAGSAAWDGWRLHQQVLDLNAREMGNLARALAGEAARNLQAVDVLLRDTAIWYEALPRTADALAVNSSLDARAAGAPQVSVLAIVAADGQQTHRSRAAGRPLTDTSARAYFRRQREDAQAGLVIDGPLLARTEGQAAVVVSRRLARPDGGFDGVVAATVRLDALQQAYAAIALGAGSRLLLAQPDGSVLVQLPGDAAGQRMPDSLARLQGPAVQPWTDPADGRLQLAAVVPVGPLPLRLAITRERDTALQPWRQEMRSAAARVLAVGLLVALAATVLLRQLRQRDEAARERERLEQRLQQTARMEALGQLAGGIAHDFNNILSAILGFGDMAQQEAPPGSALRRHIDRVLEGGQRARLLVQGILDFSRSGVAEPLPVHVQSLLAELAALLAEAAPPGVQVQVRLQAGDSAVLGDATQIYRVAMNLCSNAIQAVADGGEGAGTVALTLERLELPQPRELSHGELRAGAHVCLTVQDDGPGIPPEVQARMFEPFFTTRRPGQGTGLGLAVAHGIVLGMGGAIDVQSAPGAGTRIAVWLPSPGHCAAPTPTPAAEPADGQGRCIMVVDDERALVELAEETLAGLGYEPVGYASAEHALEAFAAAPDRFDAVLSDETLPGLSGSVLAQRLRAQRPGLPVLLMSGQADAALAQRARVAGVHAVLPKPLARHTLAAALASALRKDARPSMPDTRRR</sequence>
<dbReference type="CDD" id="cd00075">
    <property type="entry name" value="HATPase"/>
    <property type="match status" value="1"/>
</dbReference>
<feature type="domain" description="Histidine kinase" evidence="6">
    <location>
        <begin position="334"/>
        <end position="561"/>
    </location>
</feature>
<dbReference type="CDD" id="cd12914">
    <property type="entry name" value="PDC1_DGC_like"/>
    <property type="match status" value="1"/>
</dbReference>
<evidence type="ECO:0000256" key="1">
    <source>
        <dbReference type="ARBA" id="ARBA00000085"/>
    </source>
</evidence>
<dbReference type="InterPro" id="IPR005467">
    <property type="entry name" value="His_kinase_dom"/>
</dbReference>
<dbReference type="SMART" id="SM00388">
    <property type="entry name" value="HisKA"/>
    <property type="match status" value="1"/>
</dbReference>
<dbReference type="InterPro" id="IPR003594">
    <property type="entry name" value="HATPase_dom"/>
</dbReference>
<keyword evidence="8" id="KW-0418">Kinase</keyword>
<comment type="catalytic activity">
    <reaction evidence="1">
        <text>ATP + protein L-histidine = ADP + protein N-phospho-L-histidine.</text>
        <dbReference type="EC" id="2.7.13.3"/>
    </reaction>
</comment>
<evidence type="ECO:0000313" key="8">
    <source>
        <dbReference type="EMBL" id="RCW64128.1"/>
    </source>
</evidence>
<dbReference type="EMBL" id="QPJK01000016">
    <property type="protein sequence ID" value="RCW64128.1"/>
    <property type="molecule type" value="Genomic_DNA"/>
</dbReference>
<gene>
    <name evidence="8" type="ORF">DES41_11635</name>
</gene>
<feature type="coiled-coil region" evidence="5">
    <location>
        <begin position="298"/>
        <end position="325"/>
    </location>
</feature>
<name>A0A368XAU2_9BURK</name>
<evidence type="ECO:0000259" key="7">
    <source>
        <dbReference type="PROSITE" id="PS50110"/>
    </source>
</evidence>
<organism evidence="8 9">
    <name type="scientific">Pseudorhodoferax soli</name>
    <dbReference type="NCBI Taxonomy" id="545864"/>
    <lineage>
        <taxon>Bacteria</taxon>
        <taxon>Pseudomonadati</taxon>
        <taxon>Pseudomonadota</taxon>
        <taxon>Betaproteobacteria</taxon>
        <taxon>Burkholderiales</taxon>
        <taxon>Comamonadaceae</taxon>
    </lineage>
</organism>
<dbReference type="SUPFAM" id="SSF47384">
    <property type="entry name" value="Homodimeric domain of signal transducing histidine kinase"/>
    <property type="match status" value="1"/>
</dbReference>
<comment type="caution">
    <text evidence="8">The sequence shown here is derived from an EMBL/GenBank/DDBJ whole genome shotgun (WGS) entry which is preliminary data.</text>
</comment>
<protein>
    <recommendedName>
        <fullName evidence="2">histidine kinase</fullName>
        <ecNumber evidence="2">2.7.13.3</ecNumber>
    </recommendedName>
</protein>
<evidence type="ECO:0000256" key="2">
    <source>
        <dbReference type="ARBA" id="ARBA00012438"/>
    </source>
</evidence>
<dbReference type="CDD" id="cd00156">
    <property type="entry name" value="REC"/>
    <property type="match status" value="1"/>
</dbReference>
<keyword evidence="9" id="KW-1185">Reference proteome</keyword>
<evidence type="ECO:0000256" key="3">
    <source>
        <dbReference type="ARBA" id="ARBA00022553"/>
    </source>
</evidence>